<reference evidence="2 3" key="1">
    <citation type="submission" date="2018-05" db="EMBL/GenBank/DDBJ databases">
        <title>Rhodohalobacter halophilus gen. nov., sp. nov., a moderately halophilic member of the family Balneolaceae.</title>
        <authorList>
            <person name="Liu Z.-W."/>
        </authorList>
    </citation>
    <scope>NUCLEOTIDE SEQUENCE [LARGE SCALE GENOMIC DNA]</scope>
    <source>
        <strain evidence="2 3">8A47</strain>
    </source>
</reference>
<evidence type="ECO:0000313" key="3">
    <source>
        <dbReference type="Proteomes" id="UP000245533"/>
    </source>
</evidence>
<sequence>MMKPLTVSIVVFLTINLIAPQITEAQLKRERAAPEDEKIIQFQAPVNIGISTVYNIPKGNLYTTIAHTFGLVNSGVEQFFGLDQGANTRLGLDYGVFDNLSVGIGRMTFNKVVDIRGKVHFLRQTESSSVPLSLAMKLSAAANTTPDIGLQTDERLSYLITAMIAKKIDEFSIQVSPMVSHFNTVAPTNPNQLYGIGILMDYNLSERYSLSAEYLPVIGNRNTGTKNTGAVAININTGGHVFQLYLSSSQWHNEQFIMANNRESFLEGDIRFGFNIHRTFRL</sequence>
<evidence type="ECO:0000259" key="1">
    <source>
        <dbReference type="Pfam" id="PF19089"/>
    </source>
</evidence>
<dbReference type="OrthoDB" id="1117410at2"/>
<organism evidence="2 3">
    <name type="scientific">Rhodohalobacter mucosus</name>
    <dbReference type="NCBI Taxonomy" id="2079485"/>
    <lineage>
        <taxon>Bacteria</taxon>
        <taxon>Pseudomonadati</taxon>
        <taxon>Balneolota</taxon>
        <taxon>Balneolia</taxon>
        <taxon>Balneolales</taxon>
        <taxon>Balneolaceae</taxon>
        <taxon>Rhodohalobacter</taxon>
    </lineage>
</organism>
<name>A0A316TXH0_9BACT</name>
<gene>
    <name evidence="2" type="ORF">DDZ15_03550</name>
</gene>
<evidence type="ECO:0000313" key="2">
    <source>
        <dbReference type="EMBL" id="PWN07352.1"/>
    </source>
</evidence>
<protein>
    <recommendedName>
        <fullName evidence="1">DUF5777 domain-containing protein</fullName>
    </recommendedName>
</protein>
<dbReference type="InterPro" id="IPR045916">
    <property type="entry name" value="DUF5777"/>
</dbReference>
<keyword evidence="3" id="KW-1185">Reference proteome</keyword>
<dbReference type="AlphaFoldDB" id="A0A316TXH0"/>
<proteinExistence type="predicted"/>
<dbReference type="RefSeq" id="WP_109644956.1">
    <property type="nucleotide sequence ID" value="NZ_QGGB01000003.1"/>
</dbReference>
<dbReference type="EMBL" id="QGGB01000003">
    <property type="protein sequence ID" value="PWN07352.1"/>
    <property type="molecule type" value="Genomic_DNA"/>
</dbReference>
<feature type="domain" description="DUF5777" evidence="1">
    <location>
        <begin position="42"/>
        <end position="280"/>
    </location>
</feature>
<comment type="caution">
    <text evidence="2">The sequence shown here is derived from an EMBL/GenBank/DDBJ whole genome shotgun (WGS) entry which is preliminary data.</text>
</comment>
<dbReference type="Proteomes" id="UP000245533">
    <property type="component" value="Unassembled WGS sequence"/>
</dbReference>
<accession>A0A316TXH0</accession>
<dbReference type="Pfam" id="PF19089">
    <property type="entry name" value="DUF5777"/>
    <property type="match status" value="1"/>
</dbReference>